<proteinExistence type="predicted"/>
<accession>A0A919MMT1</accession>
<keyword evidence="4" id="KW-1185">Reference proteome</keyword>
<dbReference type="EMBL" id="BOMM01000049">
    <property type="protein sequence ID" value="GIE13577.1"/>
    <property type="molecule type" value="Genomic_DNA"/>
</dbReference>
<evidence type="ECO:0000313" key="3">
    <source>
        <dbReference type="EMBL" id="GIE13577.1"/>
    </source>
</evidence>
<feature type="region of interest" description="Disordered" evidence="1">
    <location>
        <begin position="70"/>
        <end position="116"/>
    </location>
</feature>
<organism evidence="3 4">
    <name type="scientific">Paractinoplanes ferrugineus</name>
    <dbReference type="NCBI Taxonomy" id="113564"/>
    <lineage>
        <taxon>Bacteria</taxon>
        <taxon>Bacillati</taxon>
        <taxon>Actinomycetota</taxon>
        <taxon>Actinomycetes</taxon>
        <taxon>Micromonosporales</taxon>
        <taxon>Micromonosporaceae</taxon>
        <taxon>Paractinoplanes</taxon>
    </lineage>
</organism>
<dbReference type="AlphaFoldDB" id="A0A919MMT1"/>
<evidence type="ECO:0000256" key="1">
    <source>
        <dbReference type="SAM" id="MobiDB-lite"/>
    </source>
</evidence>
<feature type="region of interest" description="Disordered" evidence="1">
    <location>
        <begin position="22"/>
        <end position="53"/>
    </location>
</feature>
<reference evidence="3" key="1">
    <citation type="submission" date="2021-01" db="EMBL/GenBank/DDBJ databases">
        <title>Whole genome shotgun sequence of Actinoplanes ferrugineus NBRC 15555.</title>
        <authorList>
            <person name="Komaki H."/>
            <person name="Tamura T."/>
        </authorList>
    </citation>
    <scope>NUCLEOTIDE SEQUENCE</scope>
    <source>
        <strain evidence="3">NBRC 15555</strain>
    </source>
</reference>
<sequence length="116" mass="12205">MRLRWVAVLAIVALCRAMTSSAAAADDGTADGRQGPAAEPTTPRQGRNLYPLKSVPLNGKTFEEFVAEGNGSMTSEEAAAAVAESERNSSSTVHFYPDAPDDPRVDPPALDDNGDD</sequence>
<protein>
    <recommendedName>
        <fullName evidence="5">Secreted protein</fullName>
    </recommendedName>
</protein>
<name>A0A919MMT1_9ACTN</name>
<comment type="caution">
    <text evidence="3">The sequence shown here is derived from an EMBL/GenBank/DDBJ whole genome shotgun (WGS) entry which is preliminary data.</text>
</comment>
<keyword evidence="2" id="KW-0732">Signal</keyword>
<feature type="compositionally biased region" description="Low complexity" evidence="1">
    <location>
        <begin position="75"/>
        <end position="91"/>
    </location>
</feature>
<evidence type="ECO:0000313" key="4">
    <source>
        <dbReference type="Proteomes" id="UP000598174"/>
    </source>
</evidence>
<feature type="chain" id="PRO_5036746656" description="Secreted protein" evidence="2">
    <location>
        <begin position="25"/>
        <end position="116"/>
    </location>
</feature>
<evidence type="ECO:0000256" key="2">
    <source>
        <dbReference type="SAM" id="SignalP"/>
    </source>
</evidence>
<gene>
    <name evidence="3" type="ORF">Afe05nite_54170</name>
</gene>
<feature type="signal peptide" evidence="2">
    <location>
        <begin position="1"/>
        <end position="24"/>
    </location>
</feature>
<feature type="compositionally biased region" description="Low complexity" evidence="1">
    <location>
        <begin position="107"/>
        <end position="116"/>
    </location>
</feature>
<evidence type="ECO:0008006" key="5">
    <source>
        <dbReference type="Google" id="ProtNLM"/>
    </source>
</evidence>
<dbReference type="Proteomes" id="UP000598174">
    <property type="component" value="Unassembled WGS sequence"/>
</dbReference>